<evidence type="ECO:0000256" key="7">
    <source>
        <dbReference type="HAMAP-Rule" id="MF_01008"/>
    </source>
</evidence>
<evidence type="ECO:0000256" key="5">
    <source>
        <dbReference type="ARBA" id="ARBA00023125"/>
    </source>
</evidence>
<dbReference type="EMBL" id="AEQN01000016">
    <property type="protein sequence ID" value="EFV01674.1"/>
    <property type="molecule type" value="Genomic_DNA"/>
</dbReference>
<dbReference type="GO" id="GO:0003700">
    <property type="term" value="F:DNA-binding transcription factor activity"/>
    <property type="evidence" value="ECO:0007669"/>
    <property type="project" value="UniProtKB-UniRule"/>
</dbReference>
<dbReference type="HAMAP" id="MF_01008">
    <property type="entry name" value="MraZ"/>
    <property type="match status" value="1"/>
</dbReference>
<dbReference type="GO" id="GO:0009295">
    <property type="term" value="C:nucleoid"/>
    <property type="evidence" value="ECO:0007669"/>
    <property type="project" value="UniProtKB-SubCell"/>
</dbReference>
<dbReference type="NCBIfam" id="TIGR00242">
    <property type="entry name" value="division/cell wall cluster transcriptional repressor MraZ"/>
    <property type="match status" value="1"/>
</dbReference>
<evidence type="ECO:0000313" key="10">
    <source>
        <dbReference type="Proteomes" id="UP000004754"/>
    </source>
</evidence>
<reference evidence="9 10" key="1">
    <citation type="submission" date="2010-12" db="EMBL/GenBank/DDBJ databases">
        <authorList>
            <person name="Muzny D."/>
            <person name="Qin X."/>
            <person name="Deng J."/>
            <person name="Jiang H."/>
            <person name="Liu Y."/>
            <person name="Qu J."/>
            <person name="Song X.-Z."/>
            <person name="Zhang L."/>
            <person name="Thornton R."/>
            <person name="Coyle M."/>
            <person name="Francisco L."/>
            <person name="Jackson L."/>
            <person name="Javaid M."/>
            <person name="Korchina V."/>
            <person name="Kovar C."/>
            <person name="Mata R."/>
            <person name="Mathew T."/>
            <person name="Ngo R."/>
            <person name="Nguyen L."/>
            <person name="Nguyen N."/>
            <person name="Okwuonu G."/>
            <person name="Ongeri F."/>
            <person name="Pham C."/>
            <person name="Simmons D."/>
            <person name="Wilczek-Boney K."/>
            <person name="Hale W."/>
            <person name="Jakkamsetti A."/>
            <person name="Pham P."/>
            <person name="Ruth R."/>
            <person name="San Lucas F."/>
            <person name="Warren J."/>
            <person name="Zhang J."/>
            <person name="Zhao Z."/>
            <person name="Zhou C."/>
            <person name="Zhu D."/>
            <person name="Lee S."/>
            <person name="Bess C."/>
            <person name="Blankenburg K."/>
            <person name="Forbes L."/>
            <person name="Fu Q."/>
            <person name="Gubbala S."/>
            <person name="Hirani K."/>
            <person name="Jayaseelan J.C."/>
            <person name="Lara F."/>
            <person name="Munidasa M."/>
            <person name="Palculict T."/>
            <person name="Patil S."/>
            <person name="Pu L.-L."/>
            <person name="Saada N."/>
            <person name="Tang L."/>
            <person name="Weissenberger G."/>
            <person name="Zhu Y."/>
            <person name="Hemphill L."/>
            <person name="Shang Y."/>
            <person name="Youmans B."/>
            <person name="Ayvaz T."/>
            <person name="Ross M."/>
            <person name="Santibanez J."/>
            <person name="Aqrawi P."/>
            <person name="Gross S."/>
            <person name="Joshi V."/>
            <person name="Fowler G."/>
            <person name="Nazareth L."/>
            <person name="Reid J."/>
            <person name="Worley K."/>
            <person name="Petrosino J."/>
            <person name="Highlander S."/>
            <person name="Gibbs R."/>
        </authorList>
    </citation>
    <scope>NUCLEOTIDE SEQUENCE [LARGE SCALE GENOMIC DNA]</scope>
    <source>
        <strain evidence="9 10">ATCC 23263</strain>
    </source>
</reference>
<dbReference type="GO" id="GO:2000143">
    <property type="term" value="P:negative regulation of DNA-templated transcription initiation"/>
    <property type="evidence" value="ECO:0007669"/>
    <property type="project" value="TreeGrafter"/>
</dbReference>
<dbReference type="STRING" id="887929.HMP0721_1067"/>
<dbReference type="eggNOG" id="COG2001">
    <property type="taxonomic scope" value="Bacteria"/>
</dbReference>
<dbReference type="GO" id="GO:0000976">
    <property type="term" value="F:transcription cis-regulatory region binding"/>
    <property type="evidence" value="ECO:0007669"/>
    <property type="project" value="TreeGrafter"/>
</dbReference>
<dbReference type="Proteomes" id="UP000004754">
    <property type="component" value="Unassembled WGS sequence"/>
</dbReference>
<dbReference type="GO" id="GO:0005737">
    <property type="term" value="C:cytoplasm"/>
    <property type="evidence" value="ECO:0007669"/>
    <property type="project" value="UniProtKB-UniRule"/>
</dbReference>
<evidence type="ECO:0000256" key="1">
    <source>
        <dbReference type="ARBA" id="ARBA00013860"/>
    </source>
</evidence>
<comment type="caution">
    <text evidence="9">The sequence shown here is derived from an EMBL/GenBank/DDBJ whole genome shotgun (WGS) entry which is preliminary data.</text>
</comment>
<proteinExistence type="inferred from homology"/>
<gene>
    <name evidence="7 9" type="primary">mraZ</name>
    <name evidence="9" type="ORF">HMP0721_1067</name>
</gene>
<keyword evidence="10" id="KW-1185">Reference proteome</keyword>
<dbReference type="AlphaFoldDB" id="E6MGD4"/>
<evidence type="ECO:0000256" key="6">
    <source>
        <dbReference type="ARBA" id="ARBA00023163"/>
    </source>
</evidence>
<evidence type="ECO:0000256" key="2">
    <source>
        <dbReference type="ARBA" id="ARBA00022490"/>
    </source>
</evidence>
<comment type="subcellular location">
    <subcellularLocation>
        <location evidence="7">Cytoplasm</location>
        <location evidence="7">Nucleoid</location>
    </subcellularLocation>
</comment>
<dbReference type="PROSITE" id="PS51740">
    <property type="entry name" value="SPOVT_ABRB"/>
    <property type="match status" value="2"/>
</dbReference>
<dbReference type="PANTHER" id="PTHR34701">
    <property type="entry name" value="TRANSCRIPTIONAL REGULATOR MRAZ"/>
    <property type="match status" value="1"/>
</dbReference>
<dbReference type="InterPro" id="IPR038619">
    <property type="entry name" value="MraZ_sf"/>
</dbReference>
<keyword evidence="6 7" id="KW-0804">Transcription</keyword>
<dbReference type="HOGENOM" id="CLU_107907_0_3_9"/>
<keyword evidence="2 7" id="KW-0963">Cytoplasm</keyword>
<organism evidence="9 10">
    <name type="scientific">Pseudoramibacter alactolyticus ATCC 23263</name>
    <dbReference type="NCBI Taxonomy" id="887929"/>
    <lineage>
        <taxon>Bacteria</taxon>
        <taxon>Bacillati</taxon>
        <taxon>Bacillota</taxon>
        <taxon>Clostridia</taxon>
        <taxon>Eubacteriales</taxon>
        <taxon>Eubacteriaceae</taxon>
        <taxon>Pseudoramibacter</taxon>
    </lineage>
</organism>
<dbReference type="CDD" id="cd16321">
    <property type="entry name" value="MraZ_C"/>
    <property type="match status" value="1"/>
</dbReference>
<evidence type="ECO:0000259" key="8">
    <source>
        <dbReference type="PROSITE" id="PS51740"/>
    </source>
</evidence>
<dbReference type="OrthoDB" id="9807753at2"/>
<dbReference type="InterPro" id="IPR037914">
    <property type="entry name" value="SpoVT-AbrB_sf"/>
</dbReference>
<dbReference type="PANTHER" id="PTHR34701:SF1">
    <property type="entry name" value="TRANSCRIPTIONAL REGULATOR MRAZ"/>
    <property type="match status" value="1"/>
</dbReference>
<feature type="domain" description="SpoVT-AbrB" evidence="8">
    <location>
        <begin position="78"/>
        <end position="121"/>
    </location>
</feature>
<dbReference type="InterPro" id="IPR035644">
    <property type="entry name" value="MraZ_C"/>
</dbReference>
<evidence type="ECO:0000313" key="9">
    <source>
        <dbReference type="EMBL" id="EFV01674.1"/>
    </source>
</evidence>
<dbReference type="Gene3D" id="3.40.1550.20">
    <property type="entry name" value="Transcriptional regulator MraZ domain"/>
    <property type="match status" value="1"/>
</dbReference>
<dbReference type="InterPro" id="IPR035642">
    <property type="entry name" value="MraZ_N"/>
</dbReference>
<feature type="domain" description="SpoVT-AbrB" evidence="8">
    <location>
        <begin position="7"/>
        <end position="49"/>
    </location>
</feature>
<keyword evidence="4 7" id="KW-0805">Transcription regulation</keyword>
<dbReference type="InterPro" id="IPR007159">
    <property type="entry name" value="SpoVT-AbrB_dom"/>
</dbReference>
<name>E6MGD4_9FIRM</name>
<dbReference type="InterPro" id="IPR003444">
    <property type="entry name" value="MraZ"/>
</dbReference>
<evidence type="ECO:0000256" key="4">
    <source>
        <dbReference type="ARBA" id="ARBA00023015"/>
    </source>
</evidence>
<protein>
    <recommendedName>
        <fullName evidence="1 7">Transcriptional regulator MraZ</fullName>
    </recommendedName>
</protein>
<dbReference type="SUPFAM" id="SSF89447">
    <property type="entry name" value="AbrB/MazE/MraZ-like"/>
    <property type="match status" value="1"/>
</dbReference>
<comment type="subunit">
    <text evidence="7">Forms oligomers.</text>
</comment>
<evidence type="ECO:0000256" key="3">
    <source>
        <dbReference type="ARBA" id="ARBA00022737"/>
    </source>
</evidence>
<dbReference type="InterPro" id="IPR020603">
    <property type="entry name" value="MraZ_dom"/>
</dbReference>
<comment type="similarity">
    <text evidence="7">Belongs to the MraZ family.</text>
</comment>
<dbReference type="FunFam" id="3.40.1550.20:FF:000002">
    <property type="entry name" value="Transcriptional regulator MraZ"/>
    <property type="match status" value="1"/>
</dbReference>
<accession>E6MGD4</accession>
<dbReference type="Pfam" id="PF02381">
    <property type="entry name" value="MraZ"/>
    <property type="match status" value="2"/>
</dbReference>
<dbReference type="CDD" id="cd16320">
    <property type="entry name" value="MraZ_N"/>
    <property type="match status" value="1"/>
</dbReference>
<dbReference type="RefSeq" id="WP_006598491.1">
    <property type="nucleotide sequence ID" value="NZ_GL622359.1"/>
</dbReference>
<keyword evidence="3" id="KW-0677">Repeat</keyword>
<keyword evidence="5 7" id="KW-0238">DNA-binding</keyword>
<sequence length="142" mass="15783">MDAIFGEYTYNIDDKGRLIVPPKFRDFLGETFVITRGLDGCLFGFPEGEWQVLQEKLSALPLADKKARAFTRFFYAGAAACAMDKQGRVGIPQGLRDFASLRKNVVIVGVTKRIEIWDKAKWQAYNEATAANLADAMADLGI</sequence>